<feature type="compositionally biased region" description="Basic and acidic residues" evidence="1">
    <location>
        <begin position="103"/>
        <end position="118"/>
    </location>
</feature>
<dbReference type="EMBL" id="JALLPJ020001411">
    <property type="protein sequence ID" value="KAL3764871.1"/>
    <property type="molecule type" value="Genomic_DNA"/>
</dbReference>
<feature type="region of interest" description="Disordered" evidence="1">
    <location>
        <begin position="186"/>
        <end position="230"/>
    </location>
</feature>
<comment type="caution">
    <text evidence="2">The sequence shown here is derived from an EMBL/GenBank/DDBJ whole genome shotgun (WGS) entry which is preliminary data.</text>
</comment>
<evidence type="ECO:0000313" key="2">
    <source>
        <dbReference type="EMBL" id="KAL3764871.1"/>
    </source>
</evidence>
<sequence>MDLSDADDYYSDDDFTRTSQDERCGLSSICEEPVDSNDSSFPKRSIINETSHLDEHKCNESYDSYSLDEDFASILSRDKEPSTTPRNAAVSTDCECDDDTKIFSEEKHVPAEKNHTEQCENDSESQDSRSLDKPTTPNHSTSIDDGDCNEETRSDENYIGEVQVLESDVAAESTILETLATNDCKEAANDSNKENEVDAASNKMLPQQSVGKEGHTNSRCKPKIKKPAPLPRCATLSTKFMSIARKTNETNIDGKTQIKRKYSLKRLQELSKPRKHHMYARNDITREIKQTKKADSNSFLERMELMETERRAKAEFVAAEAKYNSKVDIDKLRCPTCGRIQSYSEFIGKSLNCKTDKCSKKKVQYQKKTQVNTFLTRLERSTQRRSSKVDEIRAERRSSLSSQCKGKSRTQKALMKKVATEGFMDRMQKDIHVRQTKISRHVELMDESLRKAHSFKPDIKIPDYLISNRKGGIVSLSAPPRRYTQSFEERLEECDRKQGNGATQKNTKSRAPIECLWSKKKYDEGKTKKRFQEAYI</sequence>
<feature type="compositionally biased region" description="Basic and acidic residues" evidence="1">
    <location>
        <begin position="380"/>
        <end position="398"/>
    </location>
</feature>
<gene>
    <name evidence="2" type="ORF">ACHAWO_006719</name>
</gene>
<feature type="region of interest" description="Disordered" evidence="1">
    <location>
        <begin position="103"/>
        <end position="153"/>
    </location>
</feature>
<feature type="compositionally biased region" description="Basic and acidic residues" evidence="1">
    <location>
        <begin position="186"/>
        <end position="196"/>
    </location>
</feature>
<name>A0ABD3MSD5_9STRA</name>
<organism evidence="2 3">
    <name type="scientific">Cyclotella atomus</name>
    <dbReference type="NCBI Taxonomy" id="382360"/>
    <lineage>
        <taxon>Eukaryota</taxon>
        <taxon>Sar</taxon>
        <taxon>Stramenopiles</taxon>
        <taxon>Ochrophyta</taxon>
        <taxon>Bacillariophyta</taxon>
        <taxon>Coscinodiscophyceae</taxon>
        <taxon>Thalassiosirophycidae</taxon>
        <taxon>Stephanodiscales</taxon>
        <taxon>Stephanodiscaceae</taxon>
        <taxon>Cyclotella</taxon>
    </lineage>
</organism>
<reference evidence="2 3" key="1">
    <citation type="submission" date="2024-10" db="EMBL/GenBank/DDBJ databases">
        <title>Updated reference genomes for cyclostephanoid diatoms.</title>
        <authorList>
            <person name="Roberts W.R."/>
            <person name="Alverson A.J."/>
        </authorList>
    </citation>
    <scope>NUCLEOTIDE SEQUENCE [LARGE SCALE GENOMIC DNA]</scope>
    <source>
        <strain evidence="2 3">AJA010-31</strain>
    </source>
</reference>
<dbReference type="AlphaFoldDB" id="A0ABD3MSD5"/>
<feature type="compositionally biased region" description="Polar residues" evidence="1">
    <location>
        <begin position="133"/>
        <end position="143"/>
    </location>
</feature>
<feature type="region of interest" description="Disordered" evidence="1">
    <location>
        <begin position="380"/>
        <end position="407"/>
    </location>
</feature>
<protein>
    <submittedName>
        <fullName evidence="2">Uncharacterized protein</fullName>
    </submittedName>
</protein>
<evidence type="ECO:0000313" key="3">
    <source>
        <dbReference type="Proteomes" id="UP001530400"/>
    </source>
</evidence>
<evidence type="ECO:0000256" key="1">
    <source>
        <dbReference type="SAM" id="MobiDB-lite"/>
    </source>
</evidence>
<proteinExistence type="predicted"/>
<accession>A0ABD3MSD5</accession>
<keyword evidence="3" id="KW-1185">Reference proteome</keyword>
<dbReference type="Proteomes" id="UP001530400">
    <property type="component" value="Unassembled WGS sequence"/>
</dbReference>